<comment type="caution">
    <text evidence="1">The sequence shown here is derived from an EMBL/GenBank/DDBJ whole genome shotgun (WGS) entry which is preliminary data.</text>
</comment>
<dbReference type="InterPro" id="IPR011051">
    <property type="entry name" value="RmlC_Cupin_sf"/>
</dbReference>
<evidence type="ECO:0000313" key="1">
    <source>
        <dbReference type="EMBL" id="KAK7239112.1"/>
    </source>
</evidence>
<dbReference type="InterPro" id="IPR014710">
    <property type="entry name" value="RmlC-like_jellyroll"/>
</dbReference>
<name>A0ABR1FV18_AURAN</name>
<dbReference type="Pfam" id="PF06108">
    <property type="entry name" value="DUF952"/>
    <property type="match status" value="1"/>
</dbReference>
<sequence length="307" mass="32407">MAVVTYDDVRVVEPVAVVDAPDLKITEYIGNVASVTPEISACVCEVKKATSEAPQTPAFDEYVLVLEGSVRLEHAKGTTVVTAGQGAVLKAGTRVKWVWPGPCKYVPICLPGFTPTNCGREDDGGLHAKTSAAMDYLHELHAKAKHPWLYHCAQKALWDKAKADGAVYYPPTYGQDGFTHATADPAKLLGVLNWFYKPTRGDWVCLRMSAKSLSAAGVETKFEAVAPVGDIPALPDAASGGELFPHLHGGIPPAAVLEEYAIVRRGDGSFASCPGVTDVASTPFAAAKKAAVAAAAVAALLVLARRR</sequence>
<evidence type="ECO:0000313" key="2">
    <source>
        <dbReference type="Proteomes" id="UP001363151"/>
    </source>
</evidence>
<dbReference type="SUPFAM" id="SSF56399">
    <property type="entry name" value="ADP-ribosylation"/>
    <property type="match status" value="1"/>
</dbReference>
<dbReference type="InterPro" id="IPR009297">
    <property type="entry name" value="DUF952"/>
</dbReference>
<gene>
    <name evidence="1" type="ORF">SO694_00027229</name>
</gene>
<dbReference type="Gene3D" id="3.20.170.20">
    <property type="entry name" value="Protein of unknown function DUF952"/>
    <property type="match status" value="1"/>
</dbReference>
<proteinExistence type="predicted"/>
<dbReference type="Gene3D" id="2.60.120.10">
    <property type="entry name" value="Jelly Rolls"/>
    <property type="match status" value="1"/>
</dbReference>
<evidence type="ECO:0008006" key="3">
    <source>
        <dbReference type="Google" id="ProtNLM"/>
    </source>
</evidence>
<organism evidence="1 2">
    <name type="scientific">Aureococcus anophagefferens</name>
    <name type="common">Harmful bloom alga</name>
    <dbReference type="NCBI Taxonomy" id="44056"/>
    <lineage>
        <taxon>Eukaryota</taxon>
        <taxon>Sar</taxon>
        <taxon>Stramenopiles</taxon>
        <taxon>Ochrophyta</taxon>
        <taxon>Pelagophyceae</taxon>
        <taxon>Pelagomonadales</taxon>
        <taxon>Pelagomonadaceae</taxon>
        <taxon>Aureococcus</taxon>
    </lineage>
</organism>
<dbReference type="SUPFAM" id="SSF51182">
    <property type="entry name" value="RmlC-like cupins"/>
    <property type="match status" value="1"/>
</dbReference>
<reference evidence="1 2" key="1">
    <citation type="submission" date="2024-03" db="EMBL/GenBank/DDBJ databases">
        <title>Aureococcus anophagefferens CCMP1851 and Kratosvirus quantuckense: Draft genome of a second virus-susceptible host strain in the model system.</title>
        <authorList>
            <person name="Chase E."/>
            <person name="Truchon A.R."/>
            <person name="Schepens W."/>
            <person name="Wilhelm S.W."/>
        </authorList>
    </citation>
    <scope>NUCLEOTIDE SEQUENCE [LARGE SCALE GENOMIC DNA]</scope>
    <source>
        <strain evidence="1 2">CCMP1851</strain>
    </source>
</reference>
<accession>A0ABR1FV18</accession>
<keyword evidence="2" id="KW-1185">Reference proteome</keyword>
<dbReference type="EMBL" id="JBBJCI010000226">
    <property type="protein sequence ID" value="KAK7239112.1"/>
    <property type="molecule type" value="Genomic_DNA"/>
</dbReference>
<protein>
    <recommendedName>
        <fullName evidence="3">(S)-ureidoglycine aminohydrolase cupin domain-containing protein</fullName>
    </recommendedName>
</protein>
<dbReference type="Proteomes" id="UP001363151">
    <property type="component" value="Unassembled WGS sequence"/>
</dbReference>